<dbReference type="AlphaFoldDB" id="A0AAW1LM39"/>
<keyword evidence="2" id="KW-0067">ATP-binding</keyword>
<protein>
    <recommendedName>
        <fullName evidence="4">NB-ARC domain-containing protein</fullName>
    </recommendedName>
</protein>
<dbReference type="Gene3D" id="3.40.50.300">
    <property type="entry name" value="P-loop containing nucleotide triphosphate hydrolases"/>
    <property type="match status" value="1"/>
</dbReference>
<dbReference type="InterPro" id="IPR042197">
    <property type="entry name" value="Apaf_helical"/>
</dbReference>
<accession>A0AAW1LM39</accession>
<dbReference type="PANTHER" id="PTHR33463:SF198">
    <property type="entry name" value="RPP4C3"/>
    <property type="match status" value="1"/>
</dbReference>
<dbReference type="Gene3D" id="1.10.8.430">
    <property type="entry name" value="Helical domain of apoptotic protease-activating factors"/>
    <property type="match status" value="1"/>
</dbReference>
<comment type="caution">
    <text evidence="5">The sequence shown here is derived from an EMBL/GenBank/DDBJ whole genome shotgun (WGS) entry which is preliminary data.</text>
</comment>
<keyword evidence="6" id="KW-1185">Reference proteome</keyword>
<proteinExistence type="predicted"/>
<dbReference type="EMBL" id="JBDFQZ010000004">
    <property type="protein sequence ID" value="KAK9734510.1"/>
    <property type="molecule type" value="Genomic_DNA"/>
</dbReference>
<evidence type="ECO:0000313" key="6">
    <source>
        <dbReference type="Proteomes" id="UP001443914"/>
    </source>
</evidence>
<evidence type="ECO:0000256" key="1">
    <source>
        <dbReference type="ARBA" id="ARBA00022821"/>
    </source>
</evidence>
<feature type="coiled-coil region" evidence="3">
    <location>
        <begin position="17"/>
        <end position="44"/>
    </location>
</feature>
<dbReference type="InterPro" id="IPR002182">
    <property type="entry name" value="NB-ARC"/>
</dbReference>
<dbReference type="SUPFAM" id="SSF52540">
    <property type="entry name" value="P-loop containing nucleoside triphosphate hydrolases"/>
    <property type="match status" value="1"/>
</dbReference>
<reference evidence="5" key="1">
    <citation type="submission" date="2024-03" db="EMBL/GenBank/DDBJ databases">
        <title>WGS assembly of Saponaria officinalis var. Norfolk2.</title>
        <authorList>
            <person name="Jenkins J."/>
            <person name="Shu S."/>
            <person name="Grimwood J."/>
            <person name="Barry K."/>
            <person name="Goodstein D."/>
            <person name="Schmutz J."/>
            <person name="Leebens-Mack J."/>
            <person name="Osbourn A."/>
        </authorList>
    </citation>
    <scope>NUCLEOTIDE SEQUENCE [LARGE SCALE GENOMIC DNA]</scope>
    <source>
        <strain evidence="5">JIC</strain>
    </source>
</reference>
<feature type="domain" description="NB-ARC" evidence="4">
    <location>
        <begin position="274"/>
        <end position="437"/>
    </location>
</feature>
<dbReference type="InterPro" id="IPR027417">
    <property type="entry name" value="P-loop_NTPase"/>
</dbReference>
<dbReference type="PANTHER" id="PTHR33463">
    <property type="entry name" value="NB-ARC DOMAIN-CONTAINING PROTEIN-RELATED"/>
    <property type="match status" value="1"/>
</dbReference>
<dbReference type="Proteomes" id="UP001443914">
    <property type="component" value="Unassembled WGS sequence"/>
</dbReference>
<dbReference type="GO" id="GO:0043531">
    <property type="term" value="F:ADP binding"/>
    <property type="evidence" value="ECO:0007669"/>
    <property type="project" value="InterPro"/>
</dbReference>
<dbReference type="InterPro" id="IPR050905">
    <property type="entry name" value="Plant_NBS-LRR"/>
</dbReference>
<evidence type="ECO:0000313" key="5">
    <source>
        <dbReference type="EMBL" id="KAK9734510.1"/>
    </source>
</evidence>
<keyword evidence="2" id="KW-0547">Nucleotide-binding</keyword>
<evidence type="ECO:0000259" key="4">
    <source>
        <dbReference type="Pfam" id="PF00931"/>
    </source>
</evidence>
<sequence length="609" mass="68997">MGKKDLKKLVRKDSEMQKLVVKVMNELKEEMEKCEEEMREIAKVDYKMVAEVVVEVMKDITEEFKKLVKKDKKMAVMATKMLKDRDLEKLTKDNKEMEEIVREAGSVSDEDLCQNDVAKDEEESGAVLEKVPEAADQNTVREAATKLLTPLGNLLTPLGKLMDDANFKNAVPEAEDVKLGLDAIDGLLLKNRGLKKGMDENTKQHISCFCCAFDLNHFHSRYKMSIAAETMAKHIEEDLIQKCPGHPVTVRIRSIDMKRTPTQFLKGLQSRDRLLQKILKILRDDQVDSVGVYGMGGCSKTTLAKEVARKGVDDIFDIKVMVEISESPDIGRIQGTIAESIDLPLRDVQNISQRATILYNRLISVKEKKILIILDNIWEKLNLDDVGIPRTCKLLLTTREKEVCRLVGVRDANTLEVGLLDADEAKGLFKSQAGNKMDKEEYKTVTDRLLSRCGGLPLAVVVTANALKDKDLPNWRKFADELEKPISSHPVTGDHRETYSILATSYRFMESREKRMFFLLFCLWPLGSSVPIKELMRYSIGLDLFQHVNKLSEAMGQAKKWADELVSSSMLLKSDSLEDFKIHDVVRAFAISFAANGTVTHHPFFFFFL</sequence>
<dbReference type="GO" id="GO:0006952">
    <property type="term" value="P:defense response"/>
    <property type="evidence" value="ECO:0007669"/>
    <property type="project" value="UniProtKB-KW"/>
</dbReference>
<name>A0AAW1LM39_SAPOF</name>
<keyword evidence="3" id="KW-0175">Coiled coil</keyword>
<evidence type="ECO:0000256" key="2">
    <source>
        <dbReference type="ARBA" id="ARBA00022840"/>
    </source>
</evidence>
<dbReference type="Pfam" id="PF00931">
    <property type="entry name" value="NB-ARC"/>
    <property type="match status" value="1"/>
</dbReference>
<dbReference type="GO" id="GO:0005524">
    <property type="term" value="F:ATP binding"/>
    <property type="evidence" value="ECO:0007669"/>
    <property type="project" value="UniProtKB-KW"/>
</dbReference>
<organism evidence="5 6">
    <name type="scientific">Saponaria officinalis</name>
    <name type="common">Common soapwort</name>
    <name type="synonym">Lychnis saponaria</name>
    <dbReference type="NCBI Taxonomy" id="3572"/>
    <lineage>
        <taxon>Eukaryota</taxon>
        <taxon>Viridiplantae</taxon>
        <taxon>Streptophyta</taxon>
        <taxon>Embryophyta</taxon>
        <taxon>Tracheophyta</taxon>
        <taxon>Spermatophyta</taxon>
        <taxon>Magnoliopsida</taxon>
        <taxon>eudicotyledons</taxon>
        <taxon>Gunneridae</taxon>
        <taxon>Pentapetalae</taxon>
        <taxon>Caryophyllales</taxon>
        <taxon>Caryophyllaceae</taxon>
        <taxon>Caryophylleae</taxon>
        <taxon>Saponaria</taxon>
    </lineage>
</organism>
<keyword evidence="1" id="KW-0611">Plant defense</keyword>
<dbReference type="PRINTS" id="PR00364">
    <property type="entry name" value="DISEASERSIST"/>
</dbReference>
<gene>
    <name evidence="5" type="ORF">RND81_04G144400</name>
</gene>
<evidence type="ECO:0000256" key="3">
    <source>
        <dbReference type="SAM" id="Coils"/>
    </source>
</evidence>